<name>A0A6A6Q811_9PEZI</name>
<feature type="transmembrane region" description="Helical" evidence="1">
    <location>
        <begin position="97"/>
        <end position="121"/>
    </location>
</feature>
<accession>A0A6A6Q811</accession>
<organism evidence="3 4">
    <name type="scientific">Neohortaea acidophila</name>
    <dbReference type="NCBI Taxonomy" id="245834"/>
    <lineage>
        <taxon>Eukaryota</taxon>
        <taxon>Fungi</taxon>
        <taxon>Dikarya</taxon>
        <taxon>Ascomycota</taxon>
        <taxon>Pezizomycotina</taxon>
        <taxon>Dothideomycetes</taxon>
        <taxon>Dothideomycetidae</taxon>
        <taxon>Mycosphaerellales</taxon>
        <taxon>Teratosphaeriaceae</taxon>
        <taxon>Neohortaea</taxon>
    </lineage>
</organism>
<keyword evidence="1" id="KW-0812">Transmembrane</keyword>
<dbReference type="InterPro" id="IPR012472">
    <property type="entry name" value="MCP1_TM"/>
</dbReference>
<keyword evidence="1" id="KW-1133">Transmembrane helix</keyword>
<reference evidence="3" key="1">
    <citation type="journal article" date="2020" name="Stud. Mycol.">
        <title>101 Dothideomycetes genomes: a test case for predicting lifestyles and emergence of pathogens.</title>
        <authorList>
            <person name="Haridas S."/>
            <person name="Albert R."/>
            <person name="Binder M."/>
            <person name="Bloem J."/>
            <person name="Labutti K."/>
            <person name="Salamov A."/>
            <person name="Andreopoulos B."/>
            <person name="Baker S."/>
            <person name="Barry K."/>
            <person name="Bills G."/>
            <person name="Bluhm B."/>
            <person name="Cannon C."/>
            <person name="Castanera R."/>
            <person name="Culley D."/>
            <person name="Daum C."/>
            <person name="Ezra D."/>
            <person name="Gonzalez J."/>
            <person name="Henrissat B."/>
            <person name="Kuo A."/>
            <person name="Liang C."/>
            <person name="Lipzen A."/>
            <person name="Lutzoni F."/>
            <person name="Magnuson J."/>
            <person name="Mondo S."/>
            <person name="Nolan M."/>
            <person name="Ohm R."/>
            <person name="Pangilinan J."/>
            <person name="Park H.-J."/>
            <person name="Ramirez L."/>
            <person name="Alfaro M."/>
            <person name="Sun H."/>
            <person name="Tritt A."/>
            <person name="Yoshinaga Y."/>
            <person name="Zwiers L.-H."/>
            <person name="Turgeon B."/>
            <person name="Goodwin S."/>
            <person name="Spatafora J."/>
            <person name="Crous P."/>
            <person name="Grigoriev I."/>
        </authorList>
    </citation>
    <scope>NUCLEOTIDE SEQUENCE</scope>
    <source>
        <strain evidence="3">CBS 113389</strain>
    </source>
</reference>
<dbReference type="Proteomes" id="UP000799767">
    <property type="component" value="Unassembled WGS sequence"/>
</dbReference>
<dbReference type="RefSeq" id="XP_033594352.1">
    <property type="nucleotide sequence ID" value="XM_033732384.1"/>
</dbReference>
<dbReference type="InterPro" id="IPR039960">
    <property type="entry name" value="MCP1"/>
</dbReference>
<dbReference type="AlphaFoldDB" id="A0A6A6Q811"/>
<proteinExistence type="predicted"/>
<dbReference type="PANTHER" id="PTHR38409">
    <property type="entry name" value="MDM10-COMPLEMENTING PROTEIN 1"/>
    <property type="match status" value="1"/>
</dbReference>
<protein>
    <recommendedName>
        <fullName evidence="2">Mitochondrial adapter protein MCP1 transmembrane domain-containing protein</fullName>
    </recommendedName>
</protein>
<dbReference type="PANTHER" id="PTHR38409:SF1">
    <property type="entry name" value="MITOCHONDRIAL ADAPTER PROTEIN MCP1"/>
    <property type="match status" value="1"/>
</dbReference>
<feature type="transmembrane region" description="Helical" evidence="1">
    <location>
        <begin position="57"/>
        <end position="77"/>
    </location>
</feature>
<dbReference type="EMBL" id="MU001631">
    <property type="protein sequence ID" value="KAF2487783.1"/>
    <property type="molecule type" value="Genomic_DNA"/>
</dbReference>
<keyword evidence="1" id="KW-0472">Membrane</keyword>
<feature type="domain" description="Mitochondrial adapter protein MCP1 transmembrane" evidence="2">
    <location>
        <begin position="163"/>
        <end position="272"/>
    </location>
</feature>
<evidence type="ECO:0000259" key="2">
    <source>
        <dbReference type="Pfam" id="PF07950"/>
    </source>
</evidence>
<dbReference type="GO" id="GO:0055088">
    <property type="term" value="P:lipid homeostasis"/>
    <property type="evidence" value="ECO:0007669"/>
    <property type="project" value="InterPro"/>
</dbReference>
<dbReference type="GO" id="GO:0005741">
    <property type="term" value="C:mitochondrial outer membrane"/>
    <property type="evidence" value="ECO:0007669"/>
    <property type="project" value="TreeGrafter"/>
</dbReference>
<sequence length="296" mass="32821">MADADSLTEIEPSPVEETPIEFKEGYFPPTAHSSRLGLSGSHTTLWYLSRIQKYSTYAFSAFGLAHITNTSIIPLITQSVPASEPYLLLTRPYYQGIPFEPILVIVPLWAHVLSSVAMRVYRRNLNAKRYGDSETKGAKNFFSARYWPAVSGISKLGFQFTILLAGHIYLQRAVPNDFPGGSSNINLSYVSHAFARHPAISFAGFTALLTVGCFHMTWGWAKWLGFTPDQVTTVGQERALVRKRRWYTVNGLAAGLTALWMAGSFGVVARAGAANGWLAKLYDEMFASIPLSRLWV</sequence>
<dbReference type="GO" id="GO:0007005">
    <property type="term" value="P:mitochondrion organization"/>
    <property type="evidence" value="ECO:0007669"/>
    <property type="project" value="TreeGrafter"/>
</dbReference>
<evidence type="ECO:0000313" key="3">
    <source>
        <dbReference type="EMBL" id="KAF2487783.1"/>
    </source>
</evidence>
<feature type="transmembrane region" description="Helical" evidence="1">
    <location>
        <begin position="246"/>
        <end position="268"/>
    </location>
</feature>
<dbReference type="Pfam" id="PF07950">
    <property type="entry name" value="MCP1_TM"/>
    <property type="match status" value="1"/>
</dbReference>
<dbReference type="GeneID" id="54473386"/>
<keyword evidence="4" id="KW-1185">Reference proteome</keyword>
<evidence type="ECO:0000313" key="4">
    <source>
        <dbReference type="Proteomes" id="UP000799767"/>
    </source>
</evidence>
<gene>
    <name evidence="3" type="ORF">BDY17DRAFT_289677</name>
</gene>
<evidence type="ECO:0000256" key="1">
    <source>
        <dbReference type="SAM" id="Phobius"/>
    </source>
</evidence>
<dbReference type="OrthoDB" id="10259513at2759"/>